<name>A0A0F9UHF8_9ZZZZ</name>
<evidence type="ECO:0000313" key="1">
    <source>
        <dbReference type="EMBL" id="KKN91099.1"/>
    </source>
</evidence>
<gene>
    <name evidence="1" type="ORF">LCGC14_0219640</name>
</gene>
<organism evidence="1">
    <name type="scientific">marine sediment metagenome</name>
    <dbReference type="NCBI Taxonomy" id="412755"/>
    <lineage>
        <taxon>unclassified sequences</taxon>
        <taxon>metagenomes</taxon>
        <taxon>ecological metagenomes</taxon>
    </lineage>
</organism>
<comment type="caution">
    <text evidence="1">The sequence shown here is derived from an EMBL/GenBank/DDBJ whole genome shotgun (WGS) entry which is preliminary data.</text>
</comment>
<evidence type="ECO:0008006" key="2">
    <source>
        <dbReference type="Google" id="ProtNLM"/>
    </source>
</evidence>
<proteinExistence type="predicted"/>
<protein>
    <recommendedName>
        <fullName evidence="2">ERCC4 domain-containing protein</fullName>
    </recommendedName>
</protein>
<accession>A0A0F9UHF8</accession>
<dbReference type="EMBL" id="LAZR01000105">
    <property type="protein sequence ID" value="KKN91099.1"/>
    <property type="molecule type" value="Genomic_DNA"/>
</dbReference>
<sequence>MPRLILPTYTVIRDTREQEGYGWTFSAHVPDRRPPRCEGMIIDTLQTGDYSLVGYTDILAIERKADFAELWGNYGSKKRSAFEAEMERMSTMKYPYIIIESSFTPDIMELSPPQFTKGVPGKSLVRWLMHLSIKYGVHLIPAGACGRKIAQMICEEVVRVEKDRWIYQEPKGKSEGDCFGF</sequence>
<reference evidence="1" key="1">
    <citation type="journal article" date="2015" name="Nature">
        <title>Complex archaea that bridge the gap between prokaryotes and eukaryotes.</title>
        <authorList>
            <person name="Spang A."/>
            <person name="Saw J.H."/>
            <person name="Jorgensen S.L."/>
            <person name="Zaremba-Niedzwiedzka K."/>
            <person name="Martijn J."/>
            <person name="Lind A.E."/>
            <person name="van Eijk R."/>
            <person name="Schleper C."/>
            <person name="Guy L."/>
            <person name="Ettema T.J."/>
        </authorList>
    </citation>
    <scope>NUCLEOTIDE SEQUENCE</scope>
</reference>
<dbReference type="AlphaFoldDB" id="A0A0F9UHF8"/>
<dbReference type="Gene3D" id="3.40.50.10130">
    <property type="match status" value="1"/>
</dbReference>